<evidence type="ECO:0000313" key="1">
    <source>
        <dbReference type="EMBL" id="SFK29168.1"/>
    </source>
</evidence>
<name>A0A1I3YBD0_9HYPH</name>
<dbReference type="PANTHER" id="PTHR35191:SF1">
    <property type="entry name" value="PROPHAGE SIDE TAIL FIBER PROTEIN HOMOLOG STFQ-RELATED"/>
    <property type="match status" value="1"/>
</dbReference>
<dbReference type="Proteomes" id="UP000323300">
    <property type="component" value="Unassembled WGS sequence"/>
</dbReference>
<organism evidence="1 2">
    <name type="scientific">Neomesorhizobium albiziae</name>
    <dbReference type="NCBI Taxonomy" id="335020"/>
    <lineage>
        <taxon>Bacteria</taxon>
        <taxon>Pseudomonadati</taxon>
        <taxon>Pseudomonadota</taxon>
        <taxon>Alphaproteobacteria</taxon>
        <taxon>Hyphomicrobiales</taxon>
        <taxon>Phyllobacteriaceae</taxon>
        <taxon>Neomesorhizobium</taxon>
    </lineage>
</organism>
<gene>
    <name evidence="1" type="ORF">SAMN04488498_104327</name>
</gene>
<reference evidence="1 2" key="1">
    <citation type="submission" date="2016-10" db="EMBL/GenBank/DDBJ databases">
        <authorList>
            <person name="Varghese N."/>
            <person name="Submissions S."/>
        </authorList>
    </citation>
    <scope>NUCLEOTIDE SEQUENCE [LARGE SCALE GENOMIC DNA]</scope>
    <source>
        <strain evidence="1 2">DSM 21822</strain>
    </source>
</reference>
<dbReference type="EMBL" id="FOSL01000004">
    <property type="protein sequence ID" value="SFK29168.1"/>
    <property type="molecule type" value="Genomic_DNA"/>
</dbReference>
<protein>
    <submittedName>
        <fullName evidence="1">Uncharacterized protein</fullName>
    </submittedName>
</protein>
<dbReference type="PANTHER" id="PTHR35191">
    <property type="entry name" value="PROPHAGE SIDE TAIL FIBER PROTEIN HOMOLOG STFQ-RELATED"/>
    <property type="match status" value="1"/>
</dbReference>
<accession>A0A1I3YBD0</accession>
<dbReference type="InterPro" id="IPR051934">
    <property type="entry name" value="Phage_Tail_Fiber_Structural"/>
</dbReference>
<sequence>MDDFFGILDPAEPRTLTAPVGYETVHQEGMSWARSGQRYEDTTRITDRQWNHLIAQFRGLATLPGVNVDDVLYSSPMLLRDFIARAIIATLTGHDIPAYGLLDKATYDPDNNGVIGLANGGTGIAAASNAALLAALGAAALAGPALTGVPTAPTAAPGTNTLQIATTAFVKAAIDALIAAAPGALDTLDELASALGDDANFAATITALIATKLQKDQNLNDLPNKATARSNLGADDAANLTTGTIPDARVSATLAADKAFRRGNIIGTASQAAGVPTGALVEKGVNANGWYTRFADGTQLCWFTPVFTITGGVYAGASGNFAAAFAGTVSDIKIAHGVSGFTTGPTSGFARIGPASLTGWNGSAIANSNETLTVSALAVGRWF</sequence>
<keyword evidence="2" id="KW-1185">Reference proteome</keyword>
<evidence type="ECO:0000313" key="2">
    <source>
        <dbReference type="Proteomes" id="UP000323300"/>
    </source>
</evidence>
<dbReference type="RefSeq" id="WP_188130381.1">
    <property type="nucleotide sequence ID" value="NZ_BSPE01000007.1"/>
</dbReference>
<proteinExistence type="predicted"/>
<dbReference type="AlphaFoldDB" id="A0A1I3YBD0"/>